<feature type="region of interest" description="Disordered" evidence="2">
    <location>
        <begin position="288"/>
        <end position="312"/>
    </location>
</feature>
<evidence type="ECO:0000313" key="4">
    <source>
        <dbReference type="EMBL" id="SBW09787.1"/>
    </source>
</evidence>
<dbReference type="CDD" id="cd16442">
    <property type="entry name" value="BPL"/>
    <property type="match status" value="1"/>
</dbReference>
<dbReference type="SUPFAM" id="SSF55681">
    <property type="entry name" value="Class II aaRS and biotin synthetases"/>
    <property type="match status" value="1"/>
</dbReference>
<dbReference type="InterPro" id="IPR004143">
    <property type="entry name" value="BPL_LPL_catalytic"/>
</dbReference>
<protein>
    <submittedName>
        <fullName evidence="4">Putative Biotin--(Acetyl-CoA-carboxylase) ligase</fullName>
        <ecNumber evidence="4">6.3.4.15</ecNumber>
    </submittedName>
</protein>
<sequence length="312" mass="32941">MLREESDTGGTGTSPRPSSPGEIFPPAVIPGWDSAFHAELDSTNLEAKRRIAAGHTGKFLLIAESQANGQCRHDRLWESPPGKGIWASFILPAAVPLAWLPQSALVLAVAVREGIYEATRVDLEAKWPNDLLGLRQKCCGLLVETALGTTGETAGKNAPAGVPARAVQLVLGVGINCNHGADDFPPYLQGVAASLSMLAGGKWFSRAAVLLAVARSIDRWFAVWQNQGFSRIRAAWLAHNCTLGETILLPEGYGHSQATAHDMDPSGALVALTDGGDRIRIDSGEILFPDGAGNARGARPSGEKTKKSALSP</sequence>
<dbReference type="AlphaFoldDB" id="A0A212KDS2"/>
<proteinExistence type="predicted"/>
<evidence type="ECO:0000259" key="3">
    <source>
        <dbReference type="Pfam" id="PF03099"/>
    </source>
</evidence>
<accession>A0A212KDS2</accession>
<keyword evidence="1 4" id="KW-0436">Ligase</keyword>
<evidence type="ECO:0000256" key="1">
    <source>
        <dbReference type="ARBA" id="ARBA00022598"/>
    </source>
</evidence>
<dbReference type="InterPro" id="IPR004408">
    <property type="entry name" value="Biotin_CoA_COase_ligase"/>
</dbReference>
<dbReference type="EMBL" id="FLUQ01000005">
    <property type="protein sequence ID" value="SBW09787.1"/>
    <property type="molecule type" value="Genomic_DNA"/>
</dbReference>
<dbReference type="GO" id="GO:0005737">
    <property type="term" value="C:cytoplasm"/>
    <property type="evidence" value="ECO:0007669"/>
    <property type="project" value="TreeGrafter"/>
</dbReference>
<gene>
    <name evidence="4" type="ORF">KL86DPRO_50276</name>
</gene>
<feature type="domain" description="BPL/LPL catalytic" evidence="3">
    <location>
        <begin position="57"/>
        <end position="148"/>
    </location>
</feature>
<dbReference type="GO" id="GO:0004077">
    <property type="term" value="F:biotin--[biotin carboxyl-carrier protein] ligase activity"/>
    <property type="evidence" value="ECO:0007669"/>
    <property type="project" value="UniProtKB-EC"/>
</dbReference>
<dbReference type="Gene3D" id="3.30.930.10">
    <property type="entry name" value="Bira Bifunctional Protein, Domain 2"/>
    <property type="match status" value="1"/>
</dbReference>
<dbReference type="Pfam" id="PF03099">
    <property type="entry name" value="BPL_LplA_LipB"/>
    <property type="match status" value="1"/>
</dbReference>
<dbReference type="PANTHER" id="PTHR12835:SF5">
    <property type="entry name" value="BIOTIN--PROTEIN LIGASE"/>
    <property type="match status" value="1"/>
</dbReference>
<dbReference type="PANTHER" id="PTHR12835">
    <property type="entry name" value="BIOTIN PROTEIN LIGASE"/>
    <property type="match status" value="1"/>
</dbReference>
<organism evidence="4">
    <name type="scientific">uncultured delta proteobacterium</name>
    <dbReference type="NCBI Taxonomy" id="34034"/>
    <lineage>
        <taxon>Bacteria</taxon>
        <taxon>Deltaproteobacteria</taxon>
        <taxon>environmental samples</taxon>
    </lineage>
</organism>
<dbReference type="EC" id="6.3.4.15" evidence="4"/>
<dbReference type="NCBIfam" id="TIGR00121">
    <property type="entry name" value="birA_ligase"/>
    <property type="match status" value="1"/>
</dbReference>
<reference evidence="4" key="1">
    <citation type="submission" date="2016-04" db="EMBL/GenBank/DDBJ databases">
        <authorList>
            <person name="Evans L.H."/>
            <person name="Alamgir A."/>
            <person name="Owens N."/>
            <person name="Weber N.D."/>
            <person name="Virtaneva K."/>
            <person name="Barbian K."/>
            <person name="Babar A."/>
            <person name="Rosenke K."/>
        </authorList>
    </citation>
    <scope>NUCLEOTIDE SEQUENCE</scope>
    <source>
        <strain evidence="4">86</strain>
    </source>
</reference>
<feature type="region of interest" description="Disordered" evidence="2">
    <location>
        <begin position="1"/>
        <end position="24"/>
    </location>
</feature>
<evidence type="ECO:0000256" key="2">
    <source>
        <dbReference type="SAM" id="MobiDB-lite"/>
    </source>
</evidence>
<dbReference type="InterPro" id="IPR045864">
    <property type="entry name" value="aa-tRNA-synth_II/BPL/LPL"/>
</dbReference>
<name>A0A212KDS2_9DELT</name>